<dbReference type="AlphaFoldDB" id="A0A386AZK4"/>
<evidence type="ECO:0000256" key="1">
    <source>
        <dbReference type="SAM" id="Phobius"/>
    </source>
</evidence>
<geneLocation type="chloroplast" evidence="2"/>
<sequence>MHWNALAYFFLFLWLFLPFRVFIGCFIVFVLEPQMPLWNPLIDRTRHLFLTYGEAKHFLIKFTWISIGIFTFLHLRRYV</sequence>
<evidence type="ECO:0000313" key="2">
    <source>
        <dbReference type="EMBL" id="AYC64876.1"/>
    </source>
</evidence>
<protein>
    <submittedName>
        <fullName evidence="2">Uncharacterized protein</fullName>
    </submittedName>
</protein>
<organism evidence="2">
    <name type="scientific">Boodleopsis pusilla</name>
    <dbReference type="NCBI Taxonomy" id="381415"/>
    <lineage>
        <taxon>Eukaryota</taxon>
        <taxon>Viridiplantae</taxon>
        <taxon>Chlorophyta</taxon>
        <taxon>core chlorophytes</taxon>
        <taxon>Ulvophyceae</taxon>
        <taxon>TCBD clade</taxon>
        <taxon>Bryopsidales</taxon>
        <taxon>Halimedineae</taxon>
        <taxon>Halimedaceae</taxon>
        <taxon>Rhipileae</taxon>
        <taxon>Boodleopsis</taxon>
    </lineage>
</organism>
<reference evidence="2" key="1">
    <citation type="submission" date="2018-07" db="EMBL/GenBank/DDBJ databases">
        <authorList>
            <person name="Quirk P.G."/>
            <person name="Krulwich T.A."/>
        </authorList>
    </citation>
    <scope>NUCLEOTIDE SEQUENCE</scope>
</reference>
<name>A0A386AZK4_9CHLO</name>
<gene>
    <name evidence="2" type="primary">ycf47</name>
</gene>
<feature type="transmembrane region" description="Helical" evidence="1">
    <location>
        <begin position="58"/>
        <end position="75"/>
    </location>
</feature>
<keyword evidence="1" id="KW-1133">Transmembrane helix</keyword>
<keyword evidence="2" id="KW-0934">Plastid</keyword>
<dbReference type="GeneID" id="38278584"/>
<accession>A0A386AZK4</accession>
<dbReference type="EMBL" id="MH591103">
    <property type="protein sequence ID" value="AYC64876.1"/>
    <property type="molecule type" value="Genomic_DNA"/>
</dbReference>
<proteinExistence type="predicted"/>
<keyword evidence="1" id="KW-0812">Transmembrane</keyword>
<reference evidence="2" key="2">
    <citation type="journal article" date="2019" name="Mol. Phylogenet. Evol.">
        <title>Reassessment of the classification of bryopsidales (chlorophyta) based on chloroplast phylogenomic analyses.</title>
        <authorList>
            <person name="Cremen M.C."/>
            <person name="Leliaert F."/>
            <person name="West J."/>
            <person name="Lam D.W."/>
            <person name="Shimada S."/>
            <person name="Lopez-Bautista J.M."/>
            <person name="Verbruggen H."/>
        </authorList>
    </citation>
    <scope>NUCLEOTIDE SEQUENCE</scope>
</reference>
<feature type="transmembrane region" description="Helical" evidence="1">
    <location>
        <begin position="7"/>
        <end position="31"/>
    </location>
</feature>
<keyword evidence="2" id="KW-0150">Chloroplast</keyword>
<dbReference type="RefSeq" id="YP_009518877.1">
    <property type="nucleotide sequence ID" value="NC_039520.1"/>
</dbReference>
<keyword evidence="1" id="KW-0472">Membrane</keyword>